<dbReference type="InterPro" id="IPR031925">
    <property type="entry name" value="TBCC_N"/>
</dbReference>
<name>A0A8B8DYN0_CRAVI</name>
<dbReference type="InterPro" id="IPR017901">
    <property type="entry name" value="C-CAP_CF_C-like"/>
</dbReference>
<dbReference type="InterPro" id="IPR012945">
    <property type="entry name" value="Tubulin-bd_cofactor_C_dom"/>
</dbReference>
<evidence type="ECO:0000256" key="2">
    <source>
        <dbReference type="ARBA" id="ARBA00008848"/>
    </source>
</evidence>
<dbReference type="Gene3D" id="2.160.20.70">
    <property type="match status" value="1"/>
</dbReference>
<dbReference type="Pfam" id="PF16752">
    <property type="entry name" value="TBCC_N"/>
    <property type="match status" value="1"/>
</dbReference>
<gene>
    <name evidence="9" type="primary">LOC111130502</name>
</gene>
<feature type="domain" description="C-CAP/cofactor C-like" evidence="7">
    <location>
        <begin position="160"/>
        <end position="310"/>
    </location>
</feature>
<dbReference type="OrthoDB" id="194775at2759"/>
<comment type="subunit">
    <text evidence="6">Supercomplex made of cofactors A to E. Cofactors A and D function by capturing and stabilizing tubulin in a quasi-native conformation. Cofactor E binds to the cofactor D-tubulin complex; interaction with cofactor C then causes the release of tubulin polypeptides that are committed to the native state.</text>
</comment>
<reference evidence="9" key="1">
    <citation type="submission" date="2025-08" db="UniProtKB">
        <authorList>
            <consortium name="RefSeq"/>
        </authorList>
    </citation>
    <scope>IDENTIFICATION</scope>
    <source>
        <tissue evidence="9">Whole sample</tissue>
    </source>
</reference>
<dbReference type="InterPro" id="IPR027684">
    <property type="entry name" value="TBCC"/>
</dbReference>
<dbReference type="KEGG" id="cvn:111130502"/>
<comment type="subcellular location">
    <subcellularLocation>
        <location evidence="1">Cytoplasm</location>
    </subcellularLocation>
</comment>
<sequence>MCHCENTTMDTTEKKVCVTEKLMKREEERLAELQKRKEEKGNDASALDGVKYFLEKFNQEKCVILDSLEKIETLGKNERLLEFDKISQMLQNLQKFHSDSTMFLPSYDVRQSQETLANLQTSVQEKREKLFPKKKFAFSSKKKLTKSEEKKKENNDTIEPPVDNEVQMADCTVQEKSHASIEMNEAMVLKKDVSLINNHFSTIKVFGAPSTVHMKNLSHCVVIVGPVSSSVFISDCKHCTFVLACQQLRTHSTVESKFYLHVTSRAIIEDCSQLKFAPYSLTYPDMDKHFVTAGLDKSKNNWNDIDDFNWLACDVHSPNWSILEEDEREEFKL</sequence>
<evidence type="ECO:0000313" key="9">
    <source>
        <dbReference type="RefSeq" id="XP_022333352.1"/>
    </source>
</evidence>
<dbReference type="Gene3D" id="1.20.58.1250">
    <property type="entry name" value="Tubulin Binding Cofactor C, N-terminal domain"/>
    <property type="match status" value="1"/>
</dbReference>
<keyword evidence="4" id="KW-0007">Acetylation</keyword>
<evidence type="ECO:0000256" key="4">
    <source>
        <dbReference type="ARBA" id="ARBA00022990"/>
    </source>
</evidence>
<keyword evidence="8" id="KW-1185">Reference proteome</keyword>
<evidence type="ECO:0000256" key="6">
    <source>
        <dbReference type="ARBA" id="ARBA00026055"/>
    </source>
</evidence>
<comment type="similarity">
    <text evidence="2">Belongs to the TBCC family.</text>
</comment>
<proteinExistence type="inferred from homology"/>
<dbReference type="RefSeq" id="XP_022333352.1">
    <property type="nucleotide sequence ID" value="XM_022477644.1"/>
</dbReference>
<evidence type="ECO:0000256" key="1">
    <source>
        <dbReference type="ARBA" id="ARBA00004496"/>
    </source>
</evidence>
<dbReference type="InterPro" id="IPR038397">
    <property type="entry name" value="TBCC_N_sf"/>
</dbReference>
<dbReference type="PANTHER" id="PTHR15139:SF0">
    <property type="entry name" value="TUBULIN-SPECIFIC CHAPERONE C"/>
    <property type="match status" value="1"/>
</dbReference>
<keyword evidence="3" id="KW-0963">Cytoplasm</keyword>
<protein>
    <submittedName>
        <fullName evidence="9">Tubulin-specific chaperone C-like</fullName>
    </submittedName>
</protein>
<dbReference type="PROSITE" id="PS51329">
    <property type="entry name" value="C_CAP_COFACTOR_C"/>
    <property type="match status" value="1"/>
</dbReference>
<accession>A0A8B8DYN0</accession>
<dbReference type="InterPro" id="IPR006599">
    <property type="entry name" value="CARP_motif"/>
</dbReference>
<dbReference type="InterPro" id="IPR016098">
    <property type="entry name" value="CAP/MinC_C"/>
</dbReference>
<dbReference type="GO" id="GO:0015631">
    <property type="term" value="F:tubulin binding"/>
    <property type="evidence" value="ECO:0007669"/>
    <property type="project" value="InterPro"/>
</dbReference>
<evidence type="ECO:0000259" key="7">
    <source>
        <dbReference type="PROSITE" id="PS51329"/>
    </source>
</evidence>
<dbReference type="Pfam" id="PF07986">
    <property type="entry name" value="TBCC"/>
    <property type="match status" value="1"/>
</dbReference>
<dbReference type="GeneID" id="111130502"/>
<dbReference type="GO" id="GO:0007021">
    <property type="term" value="P:tubulin complex assembly"/>
    <property type="evidence" value="ECO:0007669"/>
    <property type="project" value="TreeGrafter"/>
</dbReference>
<dbReference type="Proteomes" id="UP000694844">
    <property type="component" value="Chromosome 4"/>
</dbReference>
<dbReference type="GO" id="GO:0005737">
    <property type="term" value="C:cytoplasm"/>
    <property type="evidence" value="ECO:0007669"/>
    <property type="project" value="UniProtKB-SubCell"/>
</dbReference>
<dbReference type="GO" id="GO:0007023">
    <property type="term" value="P:post-chaperonin tubulin folding pathway"/>
    <property type="evidence" value="ECO:0007669"/>
    <property type="project" value="InterPro"/>
</dbReference>
<keyword evidence="5" id="KW-0143">Chaperone</keyword>
<evidence type="ECO:0000256" key="5">
    <source>
        <dbReference type="ARBA" id="ARBA00023186"/>
    </source>
</evidence>
<evidence type="ECO:0000256" key="3">
    <source>
        <dbReference type="ARBA" id="ARBA00022490"/>
    </source>
</evidence>
<dbReference type="PANTHER" id="PTHR15139">
    <property type="entry name" value="TUBULIN FOLDING COFACTOR C"/>
    <property type="match status" value="1"/>
</dbReference>
<dbReference type="SMART" id="SM00673">
    <property type="entry name" value="CARP"/>
    <property type="match status" value="2"/>
</dbReference>
<evidence type="ECO:0000313" key="8">
    <source>
        <dbReference type="Proteomes" id="UP000694844"/>
    </source>
</evidence>
<organism evidence="8 9">
    <name type="scientific">Crassostrea virginica</name>
    <name type="common">Eastern oyster</name>
    <dbReference type="NCBI Taxonomy" id="6565"/>
    <lineage>
        <taxon>Eukaryota</taxon>
        <taxon>Metazoa</taxon>
        <taxon>Spiralia</taxon>
        <taxon>Lophotrochozoa</taxon>
        <taxon>Mollusca</taxon>
        <taxon>Bivalvia</taxon>
        <taxon>Autobranchia</taxon>
        <taxon>Pteriomorphia</taxon>
        <taxon>Ostreida</taxon>
        <taxon>Ostreoidea</taxon>
        <taxon>Ostreidae</taxon>
        <taxon>Crassostrea</taxon>
    </lineage>
</organism>
<dbReference type="AlphaFoldDB" id="A0A8B8DYN0"/>